<keyword evidence="6" id="KW-0804">Transcription</keyword>
<dbReference type="Proteomes" id="UP000326565">
    <property type="component" value="Unassembled WGS sequence"/>
</dbReference>
<dbReference type="InterPro" id="IPR036864">
    <property type="entry name" value="Zn2-C6_fun-type_DNA-bd_sf"/>
</dbReference>
<dbReference type="GO" id="GO:0005634">
    <property type="term" value="C:nucleus"/>
    <property type="evidence" value="ECO:0007669"/>
    <property type="project" value="UniProtKB-SubCell"/>
</dbReference>
<feature type="region of interest" description="Disordered" evidence="8">
    <location>
        <begin position="47"/>
        <end position="72"/>
    </location>
</feature>
<dbReference type="InterPro" id="IPR050797">
    <property type="entry name" value="Carb_Metab_Trans_Reg"/>
</dbReference>
<evidence type="ECO:0000256" key="6">
    <source>
        <dbReference type="ARBA" id="ARBA00023163"/>
    </source>
</evidence>
<dbReference type="GO" id="GO:0000981">
    <property type="term" value="F:DNA-binding transcription factor activity, RNA polymerase II-specific"/>
    <property type="evidence" value="ECO:0007669"/>
    <property type="project" value="InterPro"/>
</dbReference>
<evidence type="ECO:0000256" key="4">
    <source>
        <dbReference type="ARBA" id="ARBA00023015"/>
    </source>
</evidence>
<dbReference type="PROSITE" id="PS50048">
    <property type="entry name" value="ZN2_CY6_FUNGAL_2"/>
    <property type="match status" value="1"/>
</dbReference>
<dbReference type="CDD" id="cd00067">
    <property type="entry name" value="GAL4"/>
    <property type="match status" value="1"/>
</dbReference>
<keyword evidence="11" id="KW-1185">Reference proteome</keyword>
<proteinExistence type="predicted"/>
<dbReference type="SUPFAM" id="SSF57701">
    <property type="entry name" value="Zn2/Cys6 DNA-binding domain"/>
    <property type="match status" value="1"/>
</dbReference>
<reference evidence="10 11" key="1">
    <citation type="submission" date="2019-04" db="EMBL/GenBank/DDBJ databases">
        <title>Friends and foes A comparative genomics study of 23 Aspergillus species from section Flavi.</title>
        <authorList>
            <consortium name="DOE Joint Genome Institute"/>
            <person name="Kjaerbolling I."/>
            <person name="Vesth T."/>
            <person name="Frisvad J.C."/>
            <person name="Nybo J.L."/>
            <person name="Theobald S."/>
            <person name="Kildgaard S."/>
            <person name="Isbrandt T."/>
            <person name="Kuo A."/>
            <person name="Sato A."/>
            <person name="Lyhne E.K."/>
            <person name="Kogle M.E."/>
            <person name="Wiebenga A."/>
            <person name="Kun R.S."/>
            <person name="Lubbers R.J."/>
            <person name="Makela M.R."/>
            <person name="Barry K."/>
            <person name="Chovatia M."/>
            <person name="Clum A."/>
            <person name="Daum C."/>
            <person name="Haridas S."/>
            <person name="He G."/>
            <person name="LaButti K."/>
            <person name="Lipzen A."/>
            <person name="Mondo S."/>
            <person name="Riley R."/>
            <person name="Salamov A."/>
            <person name="Simmons B.A."/>
            <person name="Magnuson J.K."/>
            <person name="Henrissat B."/>
            <person name="Mortensen U.H."/>
            <person name="Larsen T.O."/>
            <person name="Devries R.P."/>
            <person name="Grigoriev I.V."/>
            <person name="Machida M."/>
            <person name="Baker S.E."/>
            <person name="Andersen M.R."/>
        </authorList>
    </citation>
    <scope>NUCLEOTIDE SEQUENCE [LARGE SCALE GENOMIC DNA]</scope>
    <source>
        <strain evidence="10 11">CBS 151.66</strain>
    </source>
</reference>
<gene>
    <name evidence="10" type="ORF">BDV29DRAFT_177795</name>
</gene>
<feature type="domain" description="Zn(2)-C6 fungal-type" evidence="9">
    <location>
        <begin position="9"/>
        <end position="40"/>
    </location>
</feature>
<dbReference type="GO" id="GO:0009893">
    <property type="term" value="P:positive regulation of metabolic process"/>
    <property type="evidence" value="ECO:0007669"/>
    <property type="project" value="UniProtKB-ARBA"/>
</dbReference>
<dbReference type="OrthoDB" id="434972at2759"/>
<evidence type="ECO:0000256" key="3">
    <source>
        <dbReference type="ARBA" id="ARBA00022833"/>
    </source>
</evidence>
<evidence type="ECO:0000313" key="10">
    <source>
        <dbReference type="EMBL" id="KAB8072242.1"/>
    </source>
</evidence>
<comment type="subcellular location">
    <subcellularLocation>
        <location evidence="1">Nucleus</location>
    </subcellularLocation>
</comment>
<accession>A0A5N5WYW7</accession>
<evidence type="ECO:0000256" key="8">
    <source>
        <dbReference type="SAM" id="MobiDB-lite"/>
    </source>
</evidence>
<keyword evidence="2" id="KW-0479">Metal-binding</keyword>
<protein>
    <submittedName>
        <fullName evidence="10">C6 transcription factor</fullName>
    </submittedName>
</protein>
<dbReference type="InterPro" id="IPR001138">
    <property type="entry name" value="Zn2Cys6_DnaBD"/>
</dbReference>
<keyword evidence="7" id="KW-0539">Nucleus</keyword>
<dbReference type="GO" id="GO:0003677">
    <property type="term" value="F:DNA binding"/>
    <property type="evidence" value="ECO:0007669"/>
    <property type="project" value="UniProtKB-KW"/>
</dbReference>
<dbReference type="Gene3D" id="4.10.240.10">
    <property type="entry name" value="Zn(2)-C6 fungal-type DNA-binding domain"/>
    <property type="match status" value="1"/>
</dbReference>
<evidence type="ECO:0000313" key="11">
    <source>
        <dbReference type="Proteomes" id="UP000326565"/>
    </source>
</evidence>
<keyword evidence="4" id="KW-0805">Transcription regulation</keyword>
<keyword evidence="3" id="KW-0862">Zinc</keyword>
<evidence type="ECO:0000256" key="5">
    <source>
        <dbReference type="ARBA" id="ARBA00023125"/>
    </source>
</evidence>
<sequence length="535" mass="59740">MRMKITKRACDECITRKVKCSGAWPCDTCRSAPKQVKCTYLKPAHRRGPKVRRHTGQSGSVSSNLETGTLASDDGAALERKPDCQAGDRAIPHSVLQSVVCLYQHSSYSVWPVINAEVLLQKLVSGEGHESNVYCLATALCAATMAQLHLPPLFDGDHVVDSSAMAMECMKLREESDYRENPDMKSILVSFFLHVYHAKINKRNSAMMFIQEAIAGARLLKLDDWDAGRQGTNGDDVIDNEEILFTLVWVSERGYAMHLGLVPSYTGPIRFPERGSLTENGHVRGLLELARLFAAFDSISLKRQHADIFNGGIISTDCLTETESALSMLSLCEGGRASARMADYCITKEWMRTIIWQEALSRQMLSSTSYVELLTFKFPALVSRHLLYSLREFSESDLVPLGRDQLLKCFEVTNSLADVVLYTPSVLSYDFQLGPQDYLHALYQKLLPFLEQDPMLKSILHAKTAEALVTAPARLLTFYGERIGEDEGDMNEILDLSLNDTDRSNMQIATTLIPAARFFLQYHPSPSLHTPEVAL</sequence>
<dbReference type="GO" id="GO:0008270">
    <property type="term" value="F:zinc ion binding"/>
    <property type="evidence" value="ECO:0007669"/>
    <property type="project" value="InterPro"/>
</dbReference>
<name>A0A5N5WYW7_9EURO</name>
<keyword evidence="5" id="KW-0238">DNA-binding</keyword>
<dbReference type="EMBL" id="ML732252">
    <property type="protein sequence ID" value="KAB8072242.1"/>
    <property type="molecule type" value="Genomic_DNA"/>
</dbReference>
<dbReference type="Pfam" id="PF00172">
    <property type="entry name" value="Zn_clus"/>
    <property type="match status" value="1"/>
</dbReference>
<organism evidence="10 11">
    <name type="scientific">Aspergillus leporis</name>
    <dbReference type="NCBI Taxonomy" id="41062"/>
    <lineage>
        <taxon>Eukaryota</taxon>
        <taxon>Fungi</taxon>
        <taxon>Dikarya</taxon>
        <taxon>Ascomycota</taxon>
        <taxon>Pezizomycotina</taxon>
        <taxon>Eurotiomycetes</taxon>
        <taxon>Eurotiomycetidae</taxon>
        <taxon>Eurotiales</taxon>
        <taxon>Aspergillaceae</taxon>
        <taxon>Aspergillus</taxon>
        <taxon>Aspergillus subgen. Circumdati</taxon>
    </lineage>
</organism>
<dbReference type="SMART" id="SM00066">
    <property type="entry name" value="GAL4"/>
    <property type="match status" value="1"/>
</dbReference>
<evidence type="ECO:0000256" key="1">
    <source>
        <dbReference type="ARBA" id="ARBA00004123"/>
    </source>
</evidence>
<dbReference type="AlphaFoldDB" id="A0A5N5WYW7"/>
<dbReference type="PANTHER" id="PTHR31668:SF18">
    <property type="entry name" value="MALTOSE FERMENTATION REGULATORY PROTEIN MAL13-RELATED"/>
    <property type="match status" value="1"/>
</dbReference>
<evidence type="ECO:0000256" key="7">
    <source>
        <dbReference type="ARBA" id="ARBA00023242"/>
    </source>
</evidence>
<evidence type="ECO:0000259" key="9">
    <source>
        <dbReference type="PROSITE" id="PS50048"/>
    </source>
</evidence>
<dbReference type="PANTHER" id="PTHR31668">
    <property type="entry name" value="GLUCOSE TRANSPORT TRANSCRIPTION REGULATOR RGT1-RELATED-RELATED"/>
    <property type="match status" value="1"/>
</dbReference>
<evidence type="ECO:0000256" key="2">
    <source>
        <dbReference type="ARBA" id="ARBA00022723"/>
    </source>
</evidence>
<feature type="compositionally biased region" description="Polar residues" evidence="8">
    <location>
        <begin position="56"/>
        <end position="70"/>
    </location>
</feature>